<dbReference type="GO" id="GO:0005737">
    <property type="term" value="C:cytoplasm"/>
    <property type="evidence" value="ECO:0007669"/>
    <property type="project" value="TreeGrafter"/>
</dbReference>
<dbReference type="GO" id="GO:0006611">
    <property type="term" value="P:protein export from nucleus"/>
    <property type="evidence" value="ECO:0007669"/>
    <property type="project" value="InterPro"/>
</dbReference>
<dbReference type="SMART" id="SM00913">
    <property type="entry name" value="IBN_N"/>
    <property type="match status" value="1"/>
</dbReference>
<sequence length="223" mass="25445">MNNSEDITSVVNQVTQALEALHNPHSNVQIFNQSQEFLEEVKRRPNAYSYALVILTHPNEIVRHFGLHIIENLVKNQWVNASENDKQSVKNEILGFISKVQVNEQKFIKEKMVTVIVEIVKRDWPQRWANLLDSLVQISSLGETQAEVVLLTMGQLPHEIIFDSTSNNMIALSEQRKKDLMAGTLQTLPGKRQRQSQRESSVHATLDVAILHRMGTYRIDSPA</sequence>
<dbReference type="GO" id="GO:0005634">
    <property type="term" value="C:nucleus"/>
    <property type="evidence" value="ECO:0007669"/>
    <property type="project" value="TreeGrafter"/>
</dbReference>
<dbReference type="GO" id="GO:0031267">
    <property type="term" value="F:small GTPase binding"/>
    <property type="evidence" value="ECO:0007669"/>
    <property type="project" value="InterPro"/>
</dbReference>
<dbReference type="InterPro" id="IPR011989">
    <property type="entry name" value="ARM-like"/>
</dbReference>
<dbReference type="InterPro" id="IPR016024">
    <property type="entry name" value="ARM-type_fold"/>
</dbReference>
<dbReference type="GO" id="GO:0006405">
    <property type="term" value="P:RNA export from nucleus"/>
    <property type="evidence" value="ECO:0007669"/>
    <property type="project" value="TreeGrafter"/>
</dbReference>
<keyword evidence="4" id="KW-1185">Reference proteome</keyword>
<dbReference type="GO" id="GO:0003723">
    <property type="term" value="F:RNA binding"/>
    <property type="evidence" value="ECO:0007669"/>
    <property type="project" value="TreeGrafter"/>
</dbReference>
<dbReference type="Pfam" id="PF08389">
    <property type="entry name" value="Xpo1"/>
    <property type="match status" value="1"/>
</dbReference>
<comment type="caution">
    <text evidence="3">The sequence shown here is derived from an EMBL/GenBank/DDBJ whole genome shotgun (WGS) entry which is preliminary data.</text>
</comment>
<reference evidence="3 4" key="1">
    <citation type="journal article" date="2011" name="Genome Res.">
        <title>Phylogeny-wide analysis of social amoeba genomes highlights ancient origins for complex intercellular communication.</title>
        <authorList>
            <person name="Heidel A.J."/>
            <person name="Lawal H.M."/>
            <person name="Felder M."/>
            <person name="Schilde C."/>
            <person name="Helps N.R."/>
            <person name="Tunggal B."/>
            <person name="Rivero F."/>
            <person name="John U."/>
            <person name="Schleicher M."/>
            <person name="Eichinger L."/>
            <person name="Platzer M."/>
            <person name="Noegel A.A."/>
            <person name="Schaap P."/>
            <person name="Gloeckner G."/>
        </authorList>
    </citation>
    <scope>NUCLEOTIDE SEQUENCE [LARGE SCALE GENOMIC DNA]</scope>
    <source>
        <strain evidence="4">ATCC 26659 / Pp 5 / PN500</strain>
    </source>
</reference>
<dbReference type="OMA" id="CIAISKY"/>
<protein>
    <recommendedName>
        <fullName evidence="2">Importin N-terminal domain-containing protein</fullName>
    </recommendedName>
</protein>
<dbReference type="InterPro" id="IPR001494">
    <property type="entry name" value="Importin-beta_N"/>
</dbReference>
<proteinExistence type="inferred from homology"/>
<comment type="similarity">
    <text evidence="1">Belongs to the exportin family.</text>
</comment>
<dbReference type="GeneID" id="31367807"/>
<dbReference type="GO" id="GO:0005049">
    <property type="term" value="F:nuclear export signal receptor activity"/>
    <property type="evidence" value="ECO:0007669"/>
    <property type="project" value="InterPro"/>
</dbReference>
<dbReference type="PROSITE" id="PS50166">
    <property type="entry name" value="IMPORTIN_B_NT"/>
    <property type="match status" value="1"/>
</dbReference>
<dbReference type="EMBL" id="ADBJ01000042">
    <property type="protein sequence ID" value="EFA77728.1"/>
    <property type="molecule type" value="Genomic_DNA"/>
</dbReference>
<dbReference type="InParanoid" id="D3BMC7"/>
<evidence type="ECO:0000256" key="1">
    <source>
        <dbReference type="ARBA" id="ARBA00009466"/>
    </source>
</evidence>
<dbReference type="GO" id="GO:0042565">
    <property type="term" value="C:RNA nuclear export complex"/>
    <property type="evidence" value="ECO:0007669"/>
    <property type="project" value="TreeGrafter"/>
</dbReference>
<dbReference type="STRING" id="670386.D3BMC7"/>
<dbReference type="SUPFAM" id="SSF48371">
    <property type="entry name" value="ARM repeat"/>
    <property type="match status" value="1"/>
</dbReference>
<organism evidence="3 4">
    <name type="scientific">Heterostelium pallidum (strain ATCC 26659 / Pp 5 / PN500)</name>
    <name type="common">Cellular slime mold</name>
    <name type="synonym">Polysphondylium pallidum</name>
    <dbReference type="NCBI Taxonomy" id="670386"/>
    <lineage>
        <taxon>Eukaryota</taxon>
        <taxon>Amoebozoa</taxon>
        <taxon>Evosea</taxon>
        <taxon>Eumycetozoa</taxon>
        <taxon>Dictyostelia</taxon>
        <taxon>Acytosteliales</taxon>
        <taxon>Acytosteliaceae</taxon>
        <taxon>Heterostelium</taxon>
    </lineage>
</organism>
<dbReference type="RefSeq" id="XP_020429856.1">
    <property type="nucleotide sequence ID" value="XM_020583075.1"/>
</dbReference>
<evidence type="ECO:0000313" key="3">
    <source>
        <dbReference type="EMBL" id="EFA77728.1"/>
    </source>
</evidence>
<accession>D3BMC7</accession>
<dbReference type="InterPro" id="IPR045065">
    <property type="entry name" value="XPO1/5"/>
</dbReference>
<dbReference type="PANTHER" id="PTHR11223:SF3">
    <property type="entry name" value="EXPORTIN-5"/>
    <property type="match status" value="1"/>
</dbReference>
<evidence type="ECO:0000259" key="2">
    <source>
        <dbReference type="PROSITE" id="PS50166"/>
    </source>
</evidence>
<dbReference type="Proteomes" id="UP000001396">
    <property type="component" value="Unassembled WGS sequence"/>
</dbReference>
<dbReference type="AlphaFoldDB" id="D3BMC7"/>
<gene>
    <name evidence="3" type="ORF">PPL_12340</name>
</gene>
<dbReference type="PANTHER" id="PTHR11223">
    <property type="entry name" value="EXPORTIN 1/5"/>
    <property type="match status" value="1"/>
</dbReference>
<evidence type="ECO:0000313" key="4">
    <source>
        <dbReference type="Proteomes" id="UP000001396"/>
    </source>
</evidence>
<dbReference type="Pfam" id="PF03810">
    <property type="entry name" value="IBN_N"/>
    <property type="match status" value="1"/>
</dbReference>
<feature type="domain" description="Importin N-terminal" evidence="2">
    <location>
        <begin position="34"/>
        <end position="118"/>
    </location>
</feature>
<name>D3BMC7_HETP5</name>
<dbReference type="Gene3D" id="1.25.10.10">
    <property type="entry name" value="Leucine-rich Repeat Variant"/>
    <property type="match status" value="1"/>
</dbReference>
<dbReference type="InterPro" id="IPR013598">
    <property type="entry name" value="Exportin-1/Importin-b-like"/>
</dbReference>